<dbReference type="AlphaFoldDB" id="A0A1I4XEY6"/>
<evidence type="ECO:0000313" key="3">
    <source>
        <dbReference type="EMBL" id="SFN24335.1"/>
    </source>
</evidence>
<feature type="transmembrane region" description="Helical" evidence="1">
    <location>
        <begin position="72"/>
        <end position="89"/>
    </location>
</feature>
<organism evidence="3 4">
    <name type="scientific">Saccharopolyspora antimicrobica</name>
    <dbReference type="NCBI Taxonomy" id="455193"/>
    <lineage>
        <taxon>Bacteria</taxon>
        <taxon>Bacillati</taxon>
        <taxon>Actinomycetota</taxon>
        <taxon>Actinomycetes</taxon>
        <taxon>Pseudonocardiales</taxon>
        <taxon>Pseudonocardiaceae</taxon>
        <taxon>Saccharopolyspora</taxon>
    </lineage>
</organism>
<reference evidence="3 4" key="1">
    <citation type="submission" date="2016-10" db="EMBL/GenBank/DDBJ databases">
        <authorList>
            <person name="de Groot N.N."/>
        </authorList>
    </citation>
    <scope>NUCLEOTIDE SEQUENCE [LARGE SCALE GENOMIC DNA]</scope>
    <source>
        <strain evidence="3 4">CPCC 201259</strain>
    </source>
</reference>
<dbReference type="EMBL" id="RBXX01000002">
    <property type="protein sequence ID" value="RKT84475.1"/>
    <property type="molecule type" value="Genomic_DNA"/>
</dbReference>
<protein>
    <submittedName>
        <fullName evidence="3">Uncharacterized protein</fullName>
    </submittedName>
</protein>
<accession>A0A1I4XEY6</accession>
<feature type="transmembrane region" description="Helical" evidence="1">
    <location>
        <begin position="101"/>
        <end position="121"/>
    </location>
</feature>
<feature type="transmembrane region" description="Helical" evidence="1">
    <location>
        <begin position="27"/>
        <end position="52"/>
    </location>
</feature>
<keyword evidence="5" id="KW-1185">Reference proteome</keyword>
<name>A0A1I4XEY6_9PSEU</name>
<proteinExistence type="predicted"/>
<keyword evidence="1" id="KW-1133">Transmembrane helix</keyword>
<evidence type="ECO:0000313" key="2">
    <source>
        <dbReference type="EMBL" id="RKT84475.1"/>
    </source>
</evidence>
<keyword evidence="1" id="KW-0472">Membrane</keyword>
<evidence type="ECO:0000313" key="4">
    <source>
        <dbReference type="Proteomes" id="UP000199398"/>
    </source>
</evidence>
<dbReference type="Proteomes" id="UP000199398">
    <property type="component" value="Unassembled WGS sequence"/>
</dbReference>
<reference evidence="2 5" key="2">
    <citation type="submission" date="2018-10" db="EMBL/GenBank/DDBJ databases">
        <title>Sequencing the genomes of 1000 actinobacteria strains.</title>
        <authorList>
            <person name="Klenk H.-P."/>
        </authorList>
    </citation>
    <scope>NUCLEOTIDE SEQUENCE [LARGE SCALE GENOMIC DNA]</scope>
    <source>
        <strain evidence="2 5">DSM 45119</strain>
    </source>
</reference>
<dbReference type="STRING" id="455193.SAMN05421805_103408"/>
<keyword evidence="1" id="KW-0812">Transmembrane</keyword>
<evidence type="ECO:0000256" key="1">
    <source>
        <dbReference type="SAM" id="Phobius"/>
    </source>
</evidence>
<evidence type="ECO:0000313" key="5">
    <source>
        <dbReference type="Proteomes" id="UP000270697"/>
    </source>
</evidence>
<sequence length="175" mass="19043">MSGAAAHTYSPRVTAQQNDRPKAPATVAFASVLGIVVPSLSGLLTVISYVAFALEIIRYLDNAVGPLLFNTANTLGTLVLVGLWVFFSLRMRAGRNWARTTLAVVAGIWLLYALFGLFVTLSMADYQLSVIFNQAGTTTVLVELLMVILAMPLFLVLIFLTPSNQYFKTNQQPTP</sequence>
<gene>
    <name evidence="2" type="ORF">ATL45_2791</name>
    <name evidence="3" type="ORF">SAMN05421805_103408</name>
</gene>
<dbReference type="Proteomes" id="UP000270697">
    <property type="component" value="Unassembled WGS sequence"/>
</dbReference>
<dbReference type="EMBL" id="FOUP01000003">
    <property type="protein sequence ID" value="SFN24335.1"/>
    <property type="molecule type" value="Genomic_DNA"/>
</dbReference>
<feature type="transmembrane region" description="Helical" evidence="1">
    <location>
        <begin position="141"/>
        <end position="160"/>
    </location>
</feature>